<feature type="domain" description="Terminase large subunit-like endonuclease" evidence="2">
    <location>
        <begin position="273"/>
        <end position="545"/>
    </location>
</feature>
<dbReference type="Gene3D" id="3.40.50.300">
    <property type="entry name" value="P-loop containing nucleotide triphosphate hydrolases"/>
    <property type="match status" value="1"/>
</dbReference>
<dbReference type="AlphaFoldDB" id="A0A2G1MGZ6"/>
<organism evidence="3 4">
    <name type="scientific">Limimaricola cinnabarinus</name>
    <dbReference type="NCBI Taxonomy" id="1125964"/>
    <lineage>
        <taxon>Bacteria</taxon>
        <taxon>Pseudomonadati</taxon>
        <taxon>Pseudomonadota</taxon>
        <taxon>Alphaproteobacteria</taxon>
        <taxon>Rhodobacterales</taxon>
        <taxon>Paracoccaceae</taxon>
        <taxon>Limimaricola</taxon>
    </lineage>
</organism>
<dbReference type="Proteomes" id="UP000221860">
    <property type="component" value="Unassembled WGS sequence"/>
</dbReference>
<sequence length="569" mass="62213">MAHHVGDAWDTALPDWEQRIRNRESLIPNLPLFDVMAQKALRIFKRLRVPDIIGTPTYGEACEQWVFDLVAAIFGSYDPETKRRALREFFLLIPKKNGKSSIAAAIIVTAAIMNERPEAELLLIAPTKTIAEIAFKQAKGIIRLDAALTKTFHVRDHLRKIVHRVSRAEIAVKAADTDAITGGKATFTLIDETHEFAKKSSAAAVFVEIRGALAARPDGFLMQITTQSKEPPAGVFKQELDKARAVRDGDLRLPLLAVLYELPESMAKRGGWKKPATWGLVNPNLGVSVDPQFLADQLLVAERDGPAAMALLASQHFNVEVGVGLKTDSWVGARHWGSAGEEGLTLDELIARSEVAVAGVDGGGLDDLLGLAVIGRDRETKKWLHWAHAWAHPEVLELRKEIAPRLHDFETAGDLTILTGEDPTQDVVDLANYVERLFKADLLPDNGAVGLDPAGISAIVDELVGRGIDDDLLVAIPQGYRLSPAIWGMERKLKNGTLRHGGQPMMDWVLGNAKTEQRGNAVIITKETAGKAKIDPLIASLNAFLLMARNPQATALRLDDFLSQPVMVV</sequence>
<dbReference type="PANTHER" id="PTHR41287:SF1">
    <property type="entry name" value="PROTEIN YMFN"/>
    <property type="match status" value="1"/>
</dbReference>
<dbReference type="PANTHER" id="PTHR41287">
    <property type="match status" value="1"/>
</dbReference>
<dbReference type="Pfam" id="PF03354">
    <property type="entry name" value="TerL_ATPase"/>
    <property type="match status" value="1"/>
</dbReference>
<comment type="caution">
    <text evidence="3">The sequence shown here is derived from an EMBL/GenBank/DDBJ whole genome shotgun (WGS) entry which is preliminary data.</text>
</comment>
<evidence type="ECO:0000259" key="2">
    <source>
        <dbReference type="Pfam" id="PF20441"/>
    </source>
</evidence>
<keyword evidence="4" id="KW-1185">Reference proteome</keyword>
<dbReference type="InterPro" id="IPR046461">
    <property type="entry name" value="TerL_ATPase"/>
</dbReference>
<dbReference type="Pfam" id="PF20441">
    <property type="entry name" value="TerL_nuclease"/>
    <property type="match status" value="1"/>
</dbReference>
<name>A0A2G1MGZ6_9RHOB</name>
<evidence type="ECO:0000313" key="3">
    <source>
        <dbReference type="EMBL" id="PHP28008.1"/>
    </source>
</evidence>
<gene>
    <name evidence="3" type="ORF">CJ301_08465</name>
</gene>
<proteinExistence type="predicted"/>
<dbReference type="InterPro" id="IPR046462">
    <property type="entry name" value="TerL_nuclease"/>
</dbReference>
<dbReference type="RefSeq" id="WP_099276297.1">
    <property type="nucleotide sequence ID" value="NZ_KZ304956.1"/>
</dbReference>
<dbReference type="InterPro" id="IPR027417">
    <property type="entry name" value="P-loop_NTPase"/>
</dbReference>
<dbReference type="EMBL" id="NQWH01000010">
    <property type="protein sequence ID" value="PHP28008.1"/>
    <property type="molecule type" value="Genomic_DNA"/>
</dbReference>
<dbReference type="OrthoDB" id="9760250at2"/>
<accession>A0A2G1MGZ6</accession>
<evidence type="ECO:0000259" key="1">
    <source>
        <dbReference type="Pfam" id="PF03354"/>
    </source>
</evidence>
<protein>
    <submittedName>
        <fullName evidence="3">Terminase</fullName>
    </submittedName>
</protein>
<reference evidence="3 4" key="1">
    <citation type="submission" date="2017-08" db="EMBL/GenBank/DDBJ databases">
        <title>Draft Genome Sequence of Loktanella cinnabarina Strain XM1, Isolated from Coastal Surface Water.</title>
        <authorList>
            <person name="Ma R."/>
            <person name="Wang J."/>
            <person name="Wang Q."/>
            <person name="Ma Z."/>
            <person name="Li J."/>
            <person name="Chen L."/>
        </authorList>
    </citation>
    <scope>NUCLEOTIDE SEQUENCE [LARGE SCALE GENOMIC DNA]</scope>
    <source>
        <strain evidence="3 4">XM1</strain>
    </source>
</reference>
<feature type="domain" description="Terminase large subunit-like ATPase" evidence="1">
    <location>
        <begin position="70"/>
        <end position="228"/>
    </location>
</feature>
<dbReference type="InterPro" id="IPR005021">
    <property type="entry name" value="Terminase_largesu-like"/>
</dbReference>
<dbReference type="GO" id="GO:0004519">
    <property type="term" value="F:endonuclease activity"/>
    <property type="evidence" value="ECO:0007669"/>
    <property type="project" value="InterPro"/>
</dbReference>
<evidence type="ECO:0000313" key="4">
    <source>
        <dbReference type="Proteomes" id="UP000221860"/>
    </source>
</evidence>